<keyword evidence="2" id="KW-1185">Reference proteome</keyword>
<protein>
    <submittedName>
        <fullName evidence="1">Glycoside hydrolase family 18 protein</fullName>
    </submittedName>
</protein>
<sequence>MFRQCVFAAGLLWAGQTLAGYHPGASDNIAIYWGQNSAGAVDAGKSQKTLAEYCSNAAVDIIPIAFLSNFSPVELSLTNMEKNDNIGQEISSCQKMGKTILLSIGGSMFNAGPLSPQHGRSLADQVWNMFGPHGSGGSSKRPFGDAVVDGFDLDIEAPLQNMAPFAARLRKHIDKANAGSGKTFYLSAAPQCPYPDQNNQEVLLGNNAVAFDFIMVQFYNNPTCDIRVFGPTDGKSDPSKGGFNMAVWDQWARSSKNPKVKVFLGIPGGPSAVTSSEKASYKAPDKLVPIIAYSKSFSSFGGVMIWDMSQVWANHGFLDAITNDIKCPSAGASGSANINANGNGNGNGNGSGHKSGNANPRAKADTTRQSSKASTRVRRTHQRDWKS</sequence>
<reference evidence="1 2" key="1">
    <citation type="journal article" date="2022" name="New Phytol.">
        <title>Ecological generalism drives hyperdiversity of secondary metabolite gene clusters in xylarialean endophytes.</title>
        <authorList>
            <person name="Franco M.E.E."/>
            <person name="Wisecaver J.H."/>
            <person name="Arnold A.E."/>
            <person name="Ju Y.M."/>
            <person name="Slot J.C."/>
            <person name="Ahrendt S."/>
            <person name="Moore L.P."/>
            <person name="Eastman K.E."/>
            <person name="Scott K."/>
            <person name="Konkel Z."/>
            <person name="Mondo S.J."/>
            <person name="Kuo A."/>
            <person name="Hayes R.D."/>
            <person name="Haridas S."/>
            <person name="Andreopoulos B."/>
            <person name="Riley R."/>
            <person name="LaButti K."/>
            <person name="Pangilinan J."/>
            <person name="Lipzen A."/>
            <person name="Amirebrahimi M."/>
            <person name="Yan J."/>
            <person name="Adam C."/>
            <person name="Keymanesh K."/>
            <person name="Ng V."/>
            <person name="Louie K."/>
            <person name="Northen T."/>
            <person name="Drula E."/>
            <person name="Henrissat B."/>
            <person name="Hsieh H.M."/>
            <person name="Youens-Clark K."/>
            <person name="Lutzoni F."/>
            <person name="Miadlikowska J."/>
            <person name="Eastwood D.C."/>
            <person name="Hamelin R.C."/>
            <person name="Grigoriev I.V."/>
            <person name="U'Ren J.M."/>
        </authorList>
    </citation>
    <scope>NUCLEOTIDE SEQUENCE [LARGE SCALE GENOMIC DNA]</scope>
    <source>
        <strain evidence="1 2">CBS 119005</strain>
    </source>
</reference>
<evidence type="ECO:0000313" key="2">
    <source>
        <dbReference type="Proteomes" id="UP001497700"/>
    </source>
</evidence>
<proteinExistence type="predicted"/>
<gene>
    <name evidence="1" type="ORF">F4820DRAFT_451995</name>
</gene>
<organism evidence="1 2">
    <name type="scientific">Hypoxylon rubiginosum</name>
    <dbReference type="NCBI Taxonomy" id="110542"/>
    <lineage>
        <taxon>Eukaryota</taxon>
        <taxon>Fungi</taxon>
        <taxon>Dikarya</taxon>
        <taxon>Ascomycota</taxon>
        <taxon>Pezizomycotina</taxon>
        <taxon>Sordariomycetes</taxon>
        <taxon>Xylariomycetidae</taxon>
        <taxon>Xylariales</taxon>
        <taxon>Hypoxylaceae</taxon>
        <taxon>Hypoxylon</taxon>
    </lineage>
</organism>
<dbReference type="EMBL" id="MU393554">
    <property type="protein sequence ID" value="KAI4861373.1"/>
    <property type="molecule type" value="Genomic_DNA"/>
</dbReference>
<name>A0ACB9YQY2_9PEZI</name>
<dbReference type="Proteomes" id="UP001497700">
    <property type="component" value="Unassembled WGS sequence"/>
</dbReference>
<comment type="caution">
    <text evidence="1">The sequence shown here is derived from an EMBL/GenBank/DDBJ whole genome shotgun (WGS) entry which is preliminary data.</text>
</comment>
<accession>A0ACB9YQY2</accession>
<evidence type="ECO:0000313" key="1">
    <source>
        <dbReference type="EMBL" id="KAI4861373.1"/>
    </source>
</evidence>
<keyword evidence="1" id="KW-0378">Hydrolase</keyword>